<proteinExistence type="predicted"/>
<name>A0ABY6F8E1_9PSED</name>
<reference evidence="1" key="1">
    <citation type="submission" date="2021-08" db="EMBL/GenBank/DDBJ databases">
        <title>Complete genome sequence of Pseudomonas phytophila.</title>
        <authorList>
            <person name="Weir B.S."/>
            <person name="Templeton M.D."/>
            <person name="Arshed S."/>
            <person name="Andersen M.T."/>
            <person name="Jayaraman J."/>
        </authorList>
    </citation>
    <scope>NUCLEOTIDE SEQUENCE</scope>
    <source>
        <strain evidence="1">ICMP 23753</strain>
    </source>
</reference>
<evidence type="ECO:0000313" key="2">
    <source>
        <dbReference type="Proteomes" id="UP001063228"/>
    </source>
</evidence>
<gene>
    <name evidence="1" type="ORF">K3169_17370</name>
</gene>
<dbReference type="Proteomes" id="UP001063228">
    <property type="component" value="Chromosome"/>
</dbReference>
<organism evidence="1 2">
    <name type="scientific">Pseudomonas phytophila</name>
    <dbReference type="NCBI Taxonomy" id="2867264"/>
    <lineage>
        <taxon>Bacteria</taxon>
        <taxon>Pseudomonadati</taxon>
        <taxon>Pseudomonadota</taxon>
        <taxon>Gammaproteobacteria</taxon>
        <taxon>Pseudomonadales</taxon>
        <taxon>Pseudomonadaceae</taxon>
        <taxon>Pseudomonas</taxon>
    </lineage>
</organism>
<keyword evidence="2" id="KW-1185">Reference proteome</keyword>
<protein>
    <submittedName>
        <fullName evidence="1">Uncharacterized protein</fullName>
    </submittedName>
</protein>
<accession>A0ABY6F8E1</accession>
<sequence>MKMDDGFIEVNDLDFFASFINGVLAHFATGGRGFVPASIRNSVSDYELVYEYILSLHDDYEFEVVEVNIPTFSTTAQRDRYLKSFVSMAKKGLYSYDVFRDGYRLIAVPRKGRNSSELPARVKMALSALSLASNENTRCINKCSFAK</sequence>
<dbReference type="EMBL" id="CP081201">
    <property type="protein sequence ID" value="UXZ94142.1"/>
    <property type="molecule type" value="Genomic_DNA"/>
</dbReference>
<evidence type="ECO:0000313" key="1">
    <source>
        <dbReference type="EMBL" id="UXZ94142.1"/>
    </source>
</evidence>